<comment type="caution">
    <text evidence="2">The sequence shown here is derived from an EMBL/GenBank/DDBJ whole genome shotgun (WGS) entry which is preliminary data.</text>
</comment>
<protein>
    <submittedName>
        <fullName evidence="2">Uncharacterized protein</fullName>
    </submittedName>
</protein>
<dbReference type="EMBL" id="JAQQWK010000014">
    <property type="protein sequence ID" value="KAK8017033.1"/>
    <property type="molecule type" value="Genomic_DNA"/>
</dbReference>
<evidence type="ECO:0000313" key="3">
    <source>
        <dbReference type="Proteomes" id="UP001444661"/>
    </source>
</evidence>
<name>A0ABR1RQ23_9PEZI</name>
<dbReference type="Proteomes" id="UP001444661">
    <property type="component" value="Unassembled WGS sequence"/>
</dbReference>
<accession>A0ABR1RQ23</accession>
<evidence type="ECO:0000256" key="1">
    <source>
        <dbReference type="SAM" id="MobiDB-lite"/>
    </source>
</evidence>
<sequence length="183" mass="21102">MILLVWLKTQRRIFSVYNTEDFSHGFWKACPPSHILPHIKFRILHPALQAIYTPLLPTPVAHHPLFTQTAHHATEAVCKDHLPALHTNPYFPGLQSSRWLQEVPEDQLKHRYRGLIEHRGKSSAHPNHPVKQRWRWLTSSAIQAKEKPTPRPSTDKANKSNDVPVDLLGVGAWSDDMPEKYKK</sequence>
<evidence type="ECO:0000313" key="2">
    <source>
        <dbReference type="EMBL" id="KAK8017033.1"/>
    </source>
</evidence>
<proteinExistence type="predicted"/>
<keyword evidence="3" id="KW-1185">Reference proteome</keyword>
<organism evidence="2 3">
    <name type="scientific">Apiospora rasikravindrae</name>
    <dbReference type="NCBI Taxonomy" id="990691"/>
    <lineage>
        <taxon>Eukaryota</taxon>
        <taxon>Fungi</taxon>
        <taxon>Dikarya</taxon>
        <taxon>Ascomycota</taxon>
        <taxon>Pezizomycotina</taxon>
        <taxon>Sordariomycetes</taxon>
        <taxon>Xylariomycetidae</taxon>
        <taxon>Amphisphaeriales</taxon>
        <taxon>Apiosporaceae</taxon>
        <taxon>Apiospora</taxon>
    </lineage>
</organism>
<reference evidence="2 3" key="1">
    <citation type="submission" date="2023-01" db="EMBL/GenBank/DDBJ databases">
        <title>Analysis of 21 Apiospora genomes using comparative genomics revels a genus with tremendous synthesis potential of carbohydrate active enzymes and secondary metabolites.</title>
        <authorList>
            <person name="Sorensen T."/>
        </authorList>
    </citation>
    <scope>NUCLEOTIDE SEQUENCE [LARGE SCALE GENOMIC DNA]</scope>
    <source>
        <strain evidence="2 3">CBS 33761</strain>
    </source>
</reference>
<feature type="compositionally biased region" description="Basic and acidic residues" evidence="1">
    <location>
        <begin position="144"/>
        <end position="159"/>
    </location>
</feature>
<gene>
    <name evidence="2" type="ORF">PG993_015222</name>
</gene>
<feature type="region of interest" description="Disordered" evidence="1">
    <location>
        <begin position="142"/>
        <end position="183"/>
    </location>
</feature>